<protein>
    <submittedName>
        <fullName evidence="1">Uncharacterized protein</fullName>
    </submittedName>
</protein>
<reference evidence="1" key="1">
    <citation type="journal article" date="2015" name="Nature">
        <title>Complex archaea that bridge the gap between prokaryotes and eukaryotes.</title>
        <authorList>
            <person name="Spang A."/>
            <person name="Saw J.H."/>
            <person name="Jorgensen S.L."/>
            <person name="Zaremba-Niedzwiedzka K."/>
            <person name="Martijn J."/>
            <person name="Lind A.E."/>
            <person name="van Eijk R."/>
            <person name="Schleper C."/>
            <person name="Guy L."/>
            <person name="Ettema T.J."/>
        </authorList>
    </citation>
    <scope>NUCLEOTIDE SEQUENCE</scope>
</reference>
<name>A0A0F9QEB1_9ZZZZ</name>
<gene>
    <name evidence="1" type="ORF">LCGC14_0784460</name>
</gene>
<dbReference type="EMBL" id="LAZR01002043">
    <property type="protein sequence ID" value="KKN35362.1"/>
    <property type="molecule type" value="Genomic_DNA"/>
</dbReference>
<evidence type="ECO:0000313" key="1">
    <source>
        <dbReference type="EMBL" id="KKN35362.1"/>
    </source>
</evidence>
<comment type="caution">
    <text evidence="1">The sequence shown here is derived from an EMBL/GenBank/DDBJ whole genome shotgun (WGS) entry which is preliminary data.</text>
</comment>
<dbReference type="AlphaFoldDB" id="A0A0F9QEB1"/>
<sequence length="206" mass="22564">MASEREVTQFEKVRVATARRPMHLLTAKLEQWGRQVAPAFINEAWKLVGTLRDAIRVGQYDLGIPFVYQKSAEVGPETSVPLVLNVKKFGVISHMTPFVTNIEGGGGSDVRLNAGVVRIQIGAQTIYEAQNGTLFRPSEVFATGFIPVAGGFGSPADEQGYLRRIPVAQGDVIEVEIRNFSTTDTFQIGLQVTQYGMIPPQALNEE</sequence>
<accession>A0A0F9QEB1</accession>
<proteinExistence type="predicted"/>
<organism evidence="1">
    <name type="scientific">marine sediment metagenome</name>
    <dbReference type="NCBI Taxonomy" id="412755"/>
    <lineage>
        <taxon>unclassified sequences</taxon>
        <taxon>metagenomes</taxon>
        <taxon>ecological metagenomes</taxon>
    </lineage>
</organism>